<organism evidence="1 2">
    <name type="scientific">Lacinutrix venerupis</name>
    <dbReference type="NCBI Taxonomy" id="1486034"/>
    <lineage>
        <taxon>Bacteria</taxon>
        <taxon>Pseudomonadati</taxon>
        <taxon>Bacteroidota</taxon>
        <taxon>Flavobacteriia</taxon>
        <taxon>Flavobacteriales</taxon>
        <taxon>Flavobacteriaceae</taxon>
        <taxon>Lacinutrix</taxon>
    </lineage>
</organism>
<gene>
    <name evidence="1" type="ORF">BWR22_10540</name>
</gene>
<sequence>MSTKKNILVIAESIDVNATSGAKANVALINALLLCNYSVTVLHYTRKKILLSQINCIKIEEEKSSLNYFLSRAQRVFQRATKINISKSLENIFGHSFTFYNDSKSIANATKKYYNNHDLIITLSQGASFRPHHAMLSLPSLHSKWLAYVHDPYPFHLYPEPYNWVEAGYKQKELFFRKVSESAKYSAFPSQLLKEWMGQFYPKFLETGLVIPHQNSKFKNLNYTPLDYFNSKKFTLLHAGNLMMPRSPIGLIEGFKIFLKKHPEAKKEVKLLMLGNADYYKHTLNDYNKNIKELYVSDGYVSFNEVYKLQKQVSINIIIEAKSYISPFLPGKFPHCVEANKPILHLGPRRSETRRLLGENYRYFCTIDDSKKIAELIEELYIIWKTNKKELRLNRKDLETYLSPTQLESILRTIV</sequence>
<evidence type="ECO:0008006" key="3">
    <source>
        <dbReference type="Google" id="ProtNLM"/>
    </source>
</evidence>
<dbReference type="RefSeq" id="WP_076733637.1">
    <property type="nucleotide sequence ID" value="NZ_CP019352.1"/>
</dbReference>
<protein>
    <recommendedName>
        <fullName evidence="3">UDP-glycosyltransferase</fullName>
    </recommendedName>
</protein>
<dbReference type="AlphaFoldDB" id="A0AAC9PX43"/>
<dbReference type="SUPFAM" id="SSF53756">
    <property type="entry name" value="UDP-Glycosyltransferase/glycogen phosphorylase"/>
    <property type="match status" value="1"/>
</dbReference>
<name>A0AAC9PX43_9FLAO</name>
<evidence type="ECO:0000313" key="1">
    <source>
        <dbReference type="EMBL" id="APY00731.1"/>
    </source>
</evidence>
<dbReference type="KEGG" id="lvn:BWR22_10540"/>
<proteinExistence type="predicted"/>
<keyword evidence="2" id="KW-1185">Reference proteome</keyword>
<reference evidence="1 2" key="1">
    <citation type="submission" date="2017-01" db="EMBL/GenBank/DDBJ databases">
        <title>Complete genome of Lacinutrix venerupis DOK2-8 isolated from seawater in Dokdo.</title>
        <authorList>
            <person name="Chi W.-J."/>
            <person name="Kim J.H."/>
        </authorList>
    </citation>
    <scope>NUCLEOTIDE SEQUENCE [LARGE SCALE GENOMIC DNA]</scope>
    <source>
        <strain evidence="1 2">DOK2-8</strain>
    </source>
</reference>
<dbReference type="EMBL" id="CP019352">
    <property type="protein sequence ID" value="APY00731.1"/>
    <property type="molecule type" value="Genomic_DNA"/>
</dbReference>
<dbReference type="Proteomes" id="UP000187506">
    <property type="component" value="Chromosome"/>
</dbReference>
<accession>A0AAC9PX43</accession>
<evidence type="ECO:0000313" key="2">
    <source>
        <dbReference type="Proteomes" id="UP000187506"/>
    </source>
</evidence>